<feature type="non-terminal residue" evidence="2">
    <location>
        <position position="225"/>
    </location>
</feature>
<dbReference type="Pfam" id="PF20247">
    <property type="entry name" value="DUF6602"/>
    <property type="match status" value="1"/>
</dbReference>
<comment type="caution">
    <text evidence="2">The sequence shown here is derived from an EMBL/GenBank/DDBJ whole genome shotgun (WGS) entry which is preliminary data.</text>
</comment>
<accession>A0A0F8WP85</accession>
<reference evidence="2" key="1">
    <citation type="journal article" date="2015" name="Nature">
        <title>Complex archaea that bridge the gap between prokaryotes and eukaryotes.</title>
        <authorList>
            <person name="Spang A."/>
            <person name="Saw J.H."/>
            <person name="Jorgensen S.L."/>
            <person name="Zaremba-Niedzwiedzka K."/>
            <person name="Martijn J."/>
            <person name="Lind A.E."/>
            <person name="van Eijk R."/>
            <person name="Schleper C."/>
            <person name="Guy L."/>
            <person name="Ettema T.J."/>
        </authorList>
    </citation>
    <scope>NUCLEOTIDE SEQUENCE</scope>
</reference>
<dbReference type="EMBL" id="LAZR01068187">
    <property type="protein sequence ID" value="KKK50110.1"/>
    <property type="molecule type" value="Genomic_DNA"/>
</dbReference>
<feature type="domain" description="DUF6602" evidence="1">
    <location>
        <begin position="39"/>
        <end position="134"/>
    </location>
</feature>
<sequence length="225" mass="24992">MAAMDTPPEHRDSDIAHFMRDAATKMAEDYQRIRAYAKKDPGTAGDDGEGNWQKLLSAWLPSECQVETKGQVVFPDGFSSPQVDVVILDPCYPKRLRDGKQHLAGGVLAAFECKLTLNARHIAEAGKTCSEIKQRRLLHGSPYRELHSRISYGLLAHSHSWKNEGSDPVGNVCRALYTALEEIQHPREMLDWVCVADLGTWIAAKSIFVDDVTPPGKPKRPYPAA</sequence>
<dbReference type="AlphaFoldDB" id="A0A0F8WP85"/>
<proteinExistence type="predicted"/>
<organism evidence="2">
    <name type="scientific">marine sediment metagenome</name>
    <dbReference type="NCBI Taxonomy" id="412755"/>
    <lineage>
        <taxon>unclassified sequences</taxon>
        <taxon>metagenomes</taxon>
        <taxon>ecological metagenomes</taxon>
    </lineage>
</organism>
<protein>
    <recommendedName>
        <fullName evidence="1">DUF6602 domain-containing protein</fullName>
    </recommendedName>
</protein>
<evidence type="ECO:0000259" key="1">
    <source>
        <dbReference type="Pfam" id="PF20247"/>
    </source>
</evidence>
<dbReference type="InterPro" id="IPR046537">
    <property type="entry name" value="DUF6602"/>
</dbReference>
<evidence type="ECO:0000313" key="2">
    <source>
        <dbReference type="EMBL" id="KKK50110.1"/>
    </source>
</evidence>
<dbReference type="CDD" id="cd21173">
    <property type="entry name" value="NucC-like"/>
    <property type="match status" value="1"/>
</dbReference>
<name>A0A0F8WP85_9ZZZZ</name>
<gene>
    <name evidence="2" type="ORF">LCGC14_3128290</name>
</gene>